<proteinExistence type="predicted"/>
<dbReference type="EMBL" id="CP000155">
    <property type="protein sequence ID" value="ABC31391.1"/>
    <property type="molecule type" value="Genomic_DNA"/>
</dbReference>
<organism evidence="2 3">
    <name type="scientific">Hahella chejuensis (strain KCTC 2396)</name>
    <dbReference type="NCBI Taxonomy" id="349521"/>
    <lineage>
        <taxon>Bacteria</taxon>
        <taxon>Pseudomonadati</taxon>
        <taxon>Pseudomonadota</taxon>
        <taxon>Gammaproteobacteria</taxon>
        <taxon>Oceanospirillales</taxon>
        <taxon>Hahellaceae</taxon>
        <taxon>Hahella</taxon>
    </lineage>
</organism>
<name>Q2SD83_HAHCH</name>
<gene>
    <name evidence="2" type="ordered locus">HCH_04693</name>
</gene>
<protein>
    <submittedName>
        <fullName evidence="2">Glycosyltransferase involved in cell wall biogenesis</fullName>
    </submittedName>
</protein>
<dbReference type="KEGG" id="hch:HCH_04693"/>
<dbReference type="eggNOG" id="COG0463">
    <property type="taxonomic scope" value="Bacteria"/>
</dbReference>
<dbReference type="PANTHER" id="PTHR22916:SF3">
    <property type="entry name" value="UDP-GLCNAC:BETAGAL BETA-1,3-N-ACETYLGLUCOSAMINYLTRANSFERASE-LIKE PROTEIN 1"/>
    <property type="match status" value="1"/>
</dbReference>
<dbReference type="SUPFAM" id="SSF53448">
    <property type="entry name" value="Nucleotide-diphospho-sugar transferases"/>
    <property type="match status" value="1"/>
</dbReference>
<dbReference type="CDD" id="cd00761">
    <property type="entry name" value="Glyco_tranf_GTA_type"/>
    <property type="match status" value="1"/>
</dbReference>
<dbReference type="OrthoDB" id="9801954at2"/>
<dbReference type="HOGENOM" id="CLU_025996_0_0_6"/>
<evidence type="ECO:0000313" key="2">
    <source>
        <dbReference type="EMBL" id="ABC31391.1"/>
    </source>
</evidence>
<dbReference type="Pfam" id="PF00535">
    <property type="entry name" value="Glycos_transf_2"/>
    <property type="match status" value="1"/>
</dbReference>
<evidence type="ECO:0000259" key="1">
    <source>
        <dbReference type="Pfam" id="PF00535"/>
    </source>
</evidence>
<dbReference type="GO" id="GO:0016758">
    <property type="term" value="F:hexosyltransferase activity"/>
    <property type="evidence" value="ECO:0007669"/>
    <property type="project" value="UniProtKB-ARBA"/>
</dbReference>
<keyword evidence="3" id="KW-1185">Reference proteome</keyword>
<evidence type="ECO:0000313" key="3">
    <source>
        <dbReference type="Proteomes" id="UP000000238"/>
    </source>
</evidence>
<accession>Q2SD83</accession>
<dbReference type="InterPro" id="IPR001173">
    <property type="entry name" value="Glyco_trans_2-like"/>
</dbReference>
<sequence>MSKEISAADISVIIPIYNRADKLREALNCIYKQTVLPGEIVVVDDGSKDDPEAVVKEFNDPRIKFKRQENGGPGAARNTAMAMATGRILAFLDSDDDWLPAKLEMQIAKWNELVREGKDCVMLDTFTSSSCNGVVKWHRKIVKDGPSFEGLILENTINGTSSVICEKDPVLQVGGFPETYRFAEDRFVWLTLARAGGCYTVPEILVIKNHEGDNLTDDMEKNLHHKLEFIRHVEREFKLPKKEVAKMKLWMFADFLMAYRRRGNYVKSAEMGGKMWACGDLHLLASHPKALAAMALVMGRQKLLAITGKR</sequence>
<keyword evidence="2" id="KW-0808">Transferase</keyword>
<dbReference type="PANTHER" id="PTHR22916">
    <property type="entry name" value="GLYCOSYLTRANSFERASE"/>
    <property type="match status" value="1"/>
</dbReference>
<dbReference type="InterPro" id="IPR029044">
    <property type="entry name" value="Nucleotide-diphossugar_trans"/>
</dbReference>
<dbReference type="Gene3D" id="3.90.550.10">
    <property type="entry name" value="Spore Coat Polysaccharide Biosynthesis Protein SpsA, Chain A"/>
    <property type="match status" value="1"/>
</dbReference>
<dbReference type="RefSeq" id="WP_011398456.1">
    <property type="nucleotide sequence ID" value="NC_007645.1"/>
</dbReference>
<dbReference type="Proteomes" id="UP000000238">
    <property type="component" value="Chromosome"/>
</dbReference>
<dbReference type="STRING" id="349521.HCH_04693"/>
<reference evidence="2 3" key="1">
    <citation type="journal article" date="2005" name="Nucleic Acids Res.">
        <title>Genomic blueprint of Hahella chejuensis, a marine microbe producing an algicidal agent.</title>
        <authorList>
            <person name="Jeong H."/>
            <person name="Yim J.H."/>
            <person name="Lee C."/>
            <person name="Choi S.-H."/>
            <person name="Park Y.K."/>
            <person name="Yoon S.H."/>
            <person name="Hur C.-G."/>
            <person name="Kang H.-Y."/>
            <person name="Kim D."/>
            <person name="Lee H.H."/>
            <person name="Park K.H."/>
            <person name="Park S.-H."/>
            <person name="Park H.-S."/>
            <person name="Lee H.K."/>
            <person name="Oh T.K."/>
            <person name="Kim J.F."/>
        </authorList>
    </citation>
    <scope>NUCLEOTIDE SEQUENCE [LARGE SCALE GENOMIC DNA]</scope>
    <source>
        <strain evidence="2 3">KCTC 2396</strain>
    </source>
</reference>
<dbReference type="AlphaFoldDB" id="Q2SD83"/>
<feature type="domain" description="Glycosyltransferase 2-like" evidence="1">
    <location>
        <begin position="11"/>
        <end position="141"/>
    </location>
</feature>
<dbReference type="CAZy" id="GT2">
    <property type="family name" value="Glycosyltransferase Family 2"/>
</dbReference>